<evidence type="ECO:0000256" key="8">
    <source>
        <dbReference type="ARBA" id="ARBA00022827"/>
    </source>
</evidence>
<comment type="subunit">
    <text evidence="2">Homodimer.</text>
</comment>
<keyword evidence="16" id="KW-0547">Nucleotide-binding</keyword>
<feature type="compositionally biased region" description="Basic and acidic residues" evidence="19">
    <location>
        <begin position="71"/>
        <end position="80"/>
    </location>
</feature>
<keyword evidence="10" id="KW-0476">Mercury</keyword>
<evidence type="ECO:0000259" key="20">
    <source>
        <dbReference type="Pfam" id="PF02852"/>
    </source>
</evidence>
<feature type="binding site" evidence="16">
    <location>
        <position position="238"/>
    </location>
    <ligand>
        <name>FAD</name>
        <dbReference type="ChEBI" id="CHEBI:57692"/>
    </ligand>
</feature>
<feature type="binding site" evidence="16">
    <location>
        <position position="389"/>
    </location>
    <ligand>
        <name>NAD(+)</name>
        <dbReference type="ChEBI" id="CHEBI:57540"/>
    </ligand>
</feature>
<dbReference type="GO" id="GO:0050660">
    <property type="term" value="F:flavin adenine dinucleotide binding"/>
    <property type="evidence" value="ECO:0007669"/>
    <property type="project" value="InterPro"/>
</dbReference>
<dbReference type="InterPro" id="IPR036188">
    <property type="entry name" value="FAD/NAD-bd_sf"/>
</dbReference>
<feature type="compositionally biased region" description="Basic and acidic residues" evidence="19">
    <location>
        <begin position="113"/>
        <end position="124"/>
    </location>
</feature>
<sequence>MERDAVFRLAVRGMSRKGGERAVARTLEAAEARELAVDVRHGEVRFALPDGGSLAGVRSAVRAAGYTPGEAARRTADAGERPASPEVDGGVRPANEGDGSVPANVDGPPALRPESRRVRPPKRDPDAFDLVLVGSGAAAFAAGIEAVRRGARVAMVERGVVGGTCVNVGCIPSKLLLRAGTVRDRAQHPPYDGLGTSAGAVDLPRLIAAKDALVAELRRDKYERLIDLYGFTLLRGEGRFRDAATLEVDGRPVRGRAYVVATGRRPAVPEIPGLAAVDFLTGETLLSLRHPPEHLIVIGSGMIALELGLTVRLLGSRVTVLGRGTRLLPTEEPEASAALLRALEQKGIAFLLGARIGRVEEAAGRTRVLGEKDGKPFAVEGDALLVATGRRPNTEALSLERAGVAVGSRGEIVVDARLRTSAPHIYAAGDVTGLPPFVYVAAHAGAVAAENALGGERTAALEAVPRVLFTSPALARVGLTEAEARRMGRAVRTATLDLGQVPRAIVGRETDGVFKLVVDAPTGRLLGASVVAEDAGEVIAAATLAVRAGLTVRDLRETLFPYLTMAEGLKLAALAFDVDVRRLSCCAG</sequence>
<keyword evidence="16" id="KW-0520">NAD</keyword>
<dbReference type="InterPro" id="IPR021179">
    <property type="entry name" value="Mercury_reductase_MerA"/>
</dbReference>
<evidence type="ECO:0000256" key="2">
    <source>
        <dbReference type="ARBA" id="ARBA00011738"/>
    </source>
</evidence>
<keyword evidence="9" id="KW-0521">NADP</keyword>
<keyword evidence="23" id="KW-1185">Reference proteome</keyword>
<dbReference type="InterPro" id="IPR001100">
    <property type="entry name" value="Pyr_nuc-diS_OxRdtase"/>
</dbReference>
<dbReference type="PANTHER" id="PTHR43014:SF4">
    <property type="entry name" value="PYRIDINE NUCLEOTIDE-DISULFIDE OXIDOREDUCTASE RCLA-RELATED"/>
    <property type="match status" value="1"/>
</dbReference>
<keyword evidence="6 18" id="KW-0285">Flavoprotein</keyword>
<keyword evidence="13 18" id="KW-0676">Redox-active center</keyword>
<dbReference type="Gene3D" id="3.30.390.30">
    <property type="match status" value="1"/>
</dbReference>
<dbReference type="PRINTS" id="PR00368">
    <property type="entry name" value="FADPNR"/>
</dbReference>
<feature type="domain" description="Pyridine nucleotide-disulphide oxidoreductase dimerisation" evidence="20">
    <location>
        <begin position="464"/>
        <end position="572"/>
    </location>
</feature>
<organism evidence="22 23">
    <name type="scientific">Hydrogenibacillus schlegelii</name>
    <name type="common">Bacillus schlegelii</name>
    <dbReference type="NCBI Taxonomy" id="1484"/>
    <lineage>
        <taxon>Bacteria</taxon>
        <taxon>Bacillati</taxon>
        <taxon>Bacillota</taxon>
        <taxon>Bacilli</taxon>
        <taxon>Bacillales</taxon>
        <taxon>Bacillales Family X. Incertae Sedis</taxon>
        <taxon>Hydrogenibacillus</taxon>
    </lineage>
</organism>
<dbReference type="NCBIfam" id="TIGR02053">
    <property type="entry name" value="MerA"/>
    <property type="match status" value="1"/>
</dbReference>
<feature type="binding site" evidence="16">
    <location>
        <begin position="299"/>
        <end position="306"/>
    </location>
    <ligand>
        <name>NAD(+)</name>
        <dbReference type="ChEBI" id="CHEBI:57540"/>
    </ligand>
</feature>
<keyword evidence="12" id="KW-1015">Disulfide bond</keyword>
<evidence type="ECO:0000256" key="6">
    <source>
        <dbReference type="ARBA" id="ARBA00022630"/>
    </source>
</evidence>
<dbReference type="SUPFAM" id="SSF55424">
    <property type="entry name" value="FAD/NAD-linked reductases, dimerisation (C-terminal) domain"/>
    <property type="match status" value="1"/>
</dbReference>
<dbReference type="GO" id="GO:0016668">
    <property type="term" value="F:oxidoreductase activity, acting on a sulfur group of donors, NAD(P) as acceptor"/>
    <property type="evidence" value="ECO:0007669"/>
    <property type="project" value="InterPro"/>
</dbReference>
<evidence type="ECO:0000256" key="5">
    <source>
        <dbReference type="ARBA" id="ARBA00022466"/>
    </source>
</evidence>
<dbReference type="GO" id="GO:0003955">
    <property type="term" value="F:NAD(P)H dehydrogenase (quinone) activity"/>
    <property type="evidence" value="ECO:0007669"/>
    <property type="project" value="TreeGrafter"/>
</dbReference>
<evidence type="ECO:0000256" key="7">
    <source>
        <dbReference type="ARBA" id="ARBA00022723"/>
    </source>
</evidence>
<evidence type="ECO:0000256" key="18">
    <source>
        <dbReference type="RuleBase" id="RU003691"/>
    </source>
</evidence>
<evidence type="ECO:0000313" key="23">
    <source>
        <dbReference type="Proteomes" id="UP000243024"/>
    </source>
</evidence>
<comment type="catalytic activity">
    <reaction evidence="15">
        <text>Hg + NADP(+) + H(+) = Hg(2+) + NADPH</text>
        <dbReference type="Rhea" id="RHEA:23856"/>
        <dbReference type="ChEBI" id="CHEBI:15378"/>
        <dbReference type="ChEBI" id="CHEBI:16170"/>
        <dbReference type="ChEBI" id="CHEBI:16793"/>
        <dbReference type="ChEBI" id="CHEBI:57783"/>
        <dbReference type="ChEBI" id="CHEBI:58349"/>
        <dbReference type="EC" id="1.16.1.1"/>
    </reaction>
</comment>
<protein>
    <recommendedName>
        <fullName evidence="4">Mercuric reductase</fullName>
        <ecNumber evidence="3">1.16.1.1</ecNumber>
    </recommendedName>
    <alternativeName>
        <fullName evidence="14">Hg(II) reductase</fullName>
    </alternativeName>
</protein>
<dbReference type="GO" id="GO:0050661">
    <property type="term" value="F:NADP binding"/>
    <property type="evidence" value="ECO:0007669"/>
    <property type="project" value="InterPro"/>
</dbReference>
<evidence type="ECO:0000256" key="11">
    <source>
        <dbReference type="ARBA" id="ARBA00023002"/>
    </source>
</evidence>
<dbReference type="InterPro" id="IPR023753">
    <property type="entry name" value="FAD/NAD-binding_dom"/>
</dbReference>
<evidence type="ECO:0000256" key="4">
    <source>
        <dbReference type="ARBA" id="ARBA00014791"/>
    </source>
</evidence>
<dbReference type="SUPFAM" id="SSF51905">
    <property type="entry name" value="FAD/NAD(P)-binding domain"/>
    <property type="match status" value="1"/>
</dbReference>
<evidence type="ECO:0000256" key="12">
    <source>
        <dbReference type="ARBA" id="ARBA00023157"/>
    </source>
</evidence>
<reference evidence="22 23" key="1">
    <citation type="submission" date="2015-09" db="EMBL/GenBank/DDBJ databases">
        <title>Draft genome sequence of Hydrogenibacillus schlegelii DSM 2000.</title>
        <authorList>
            <person name="Hemp J."/>
        </authorList>
    </citation>
    <scope>NUCLEOTIDE SEQUENCE [LARGE SCALE GENOMIC DNA]</scope>
    <source>
        <strain evidence="22 23">MA 48</strain>
    </source>
</reference>
<dbReference type="FunFam" id="3.30.390.30:FF:000001">
    <property type="entry name" value="Dihydrolipoyl dehydrogenase"/>
    <property type="match status" value="1"/>
</dbReference>
<evidence type="ECO:0000256" key="3">
    <source>
        <dbReference type="ARBA" id="ARBA00012661"/>
    </source>
</evidence>
<keyword evidence="5" id="KW-0475">Mercuric resistance</keyword>
<evidence type="ECO:0000259" key="21">
    <source>
        <dbReference type="Pfam" id="PF07992"/>
    </source>
</evidence>
<dbReference type="Pfam" id="PF07992">
    <property type="entry name" value="Pyr_redox_2"/>
    <property type="match status" value="1"/>
</dbReference>
<dbReference type="PIRSF" id="PIRSF000350">
    <property type="entry name" value="Mercury_reductase_MerA"/>
    <property type="match status" value="1"/>
</dbReference>
<accession>A0A132NAG1</accession>
<dbReference type="EC" id="1.16.1.1" evidence="3"/>
<feature type="region of interest" description="Disordered" evidence="19">
    <location>
        <begin position="66"/>
        <end position="124"/>
    </location>
</feature>
<feature type="domain" description="FAD/NAD(P)-binding" evidence="21">
    <location>
        <begin position="128"/>
        <end position="445"/>
    </location>
</feature>
<feature type="disulfide bond" description="Redox-active" evidence="17">
    <location>
        <begin position="165"/>
        <end position="170"/>
    </location>
</feature>
<evidence type="ECO:0000256" key="15">
    <source>
        <dbReference type="ARBA" id="ARBA00048984"/>
    </source>
</evidence>
<comment type="cofactor">
    <cofactor evidence="16">
        <name>FAD</name>
        <dbReference type="ChEBI" id="CHEBI:57692"/>
    </cofactor>
    <text evidence="16">Binds 1 FAD per subunit.</text>
</comment>
<dbReference type="GO" id="GO:0050787">
    <property type="term" value="P:detoxification of mercury ion"/>
    <property type="evidence" value="ECO:0007669"/>
    <property type="project" value="InterPro"/>
</dbReference>
<gene>
    <name evidence="22" type="ORF">SA87_08870</name>
</gene>
<evidence type="ECO:0000256" key="1">
    <source>
        <dbReference type="ARBA" id="ARBA00007532"/>
    </source>
</evidence>
<proteinExistence type="inferred from homology"/>
<dbReference type="PROSITE" id="PS00076">
    <property type="entry name" value="PYRIDINE_REDOX_1"/>
    <property type="match status" value="1"/>
</dbReference>
<keyword evidence="11 18" id="KW-0560">Oxidoreductase</keyword>
<evidence type="ECO:0000313" key="22">
    <source>
        <dbReference type="EMBL" id="OAR04637.1"/>
    </source>
</evidence>
<dbReference type="GO" id="GO:0016152">
    <property type="term" value="F:mercury (II) reductase (NADP+) activity"/>
    <property type="evidence" value="ECO:0007669"/>
    <property type="project" value="UniProtKB-EC"/>
</dbReference>
<dbReference type="InterPro" id="IPR004099">
    <property type="entry name" value="Pyr_nucl-diS_OxRdtase_dimer"/>
</dbReference>
<dbReference type="Pfam" id="PF02852">
    <property type="entry name" value="Pyr_redox_dim"/>
    <property type="match status" value="1"/>
</dbReference>
<dbReference type="AlphaFoldDB" id="A0A132NAG1"/>
<dbReference type="GO" id="GO:0045340">
    <property type="term" value="F:mercury ion binding"/>
    <property type="evidence" value="ECO:0007669"/>
    <property type="project" value="InterPro"/>
</dbReference>
<dbReference type="Proteomes" id="UP000243024">
    <property type="component" value="Unassembled WGS sequence"/>
</dbReference>
<comment type="caution">
    <text evidence="22">The sequence shown here is derived from an EMBL/GenBank/DDBJ whole genome shotgun (WGS) entry which is preliminary data.</text>
</comment>
<evidence type="ECO:0000256" key="9">
    <source>
        <dbReference type="ARBA" id="ARBA00022857"/>
    </source>
</evidence>
<dbReference type="Gene3D" id="3.50.50.60">
    <property type="entry name" value="FAD/NAD(P)-binding domain"/>
    <property type="match status" value="2"/>
</dbReference>
<dbReference type="OrthoDB" id="9800167at2"/>
<comment type="similarity">
    <text evidence="1 18">Belongs to the class-I pyridine nucleotide-disulfide oxidoreductase family.</text>
</comment>
<evidence type="ECO:0000256" key="19">
    <source>
        <dbReference type="SAM" id="MobiDB-lite"/>
    </source>
</evidence>
<keyword evidence="7" id="KW-0479">Metal-binding</keyword>
<dbReference type="RefSeq" id="WP_066199836.1">
    <property type="nucleotide sequence ID" value="NZ_CBCSAS010000083.1"/>
</dbReference>
<dbReference type="InterPro" id="IPR012999">
    <property type="entry name" value="Pyr_OxRdtase_I_AS"/>
</dbReference>
<name>A0A132NAG1_HYDSH</name>
<dbReference type="PRINTS" id="PR00411">
    <property type="entry name" value="PNDRDTASEI"/>
</dbReference>
<dbReference type="EMBL" id="JXBB01000012">
    <property type="protein sequence ID" value="OAR04637.1"/>
    <property type="molecule type" value="Genomic_DNA"/>
</dbReference>
<evidence type="ECO:0000256" key="10">
    <source>
        <dbReference type="ARBA" id="ARBA00022914"/>
    </source>
</evidence>
<feature type="binding site" evidence="16">
    <location>
        <position position="430"/>
    </location>
    <ligand>
        <name>FAD</name>
        <dbReference type="ChEBI" id="CHEBI:57692"/>
    </ligand>
</feature>
<dbReference type="STRING" id="1484.SA87_08870"/>
<evidence type="ECO:0000256" key="13">
    <source>
        <dbReference type="ARBA" id="ARBA00023284"/>
    </source>
</evidence>
<keyword evidence="8 16" id="KW-0274">FAD</keyword>
<evidence type="ECO:0000256" key="17">
    <source>
        <dbReference type="PIRSR" id="PIRSR000350-4"/>
    </source>
</evidence>
<evidence type="ECO:0000256" key="16">
    <source>
        <dbReference type="PIRSR" id="PIRSR000350-3"/>
    </source>
</evidence>
<evidence type="ECO:0000256" key="14">
    <source>
        <dbReference type="ARBA" id="ARBA00031725"/>
    </source>
</evidence>
<dbReference type="InterPro" id="IPR016156">
    <property type="entry name" value="FAD/NAD-linked_Rdtase_dimer_sf"/>
</dbReference>
<feature type="binding site" evidence="16">
    <location>
        <position position="174"/>
    </location>
    <ligand>
        <name>FAD</name>
        <dbReference type="ChEBI" id="CHEBI:57692"/>
    </ligand>
</feature>
<dbReference type="PANTHER" id="PTHR43014">
    <property type="entry name" value="MERCURIC REDUCTASE"/>
    <property type="match status" value="1"/>
</dbReference>